<sequence length="718" mass="78467">MFREARTTVSPVGTSFTTTVGRLMIAFLSSSTLLAATPVFAQSGDAEATTLAKITIAGQGDRAGTIDKTIVAKSSRSSSKTDTPLLDAPASVSVVTAKEMKERGVTNLDQALAYTPGVSTDIYGSDDRYDHFLIRGFYQTTDGTFRDGLPMRVGGSFTASRLEPYGMERIDVLKGSNSTLFGLSGPGGIVNALTKVPQDKDFGEIYTTVGNGHVETGTDFGGALDKDGIWTYRMTGKWQNANAGIDHTNDDRVYVAPALTWSPDADTSVTILTDYNKRDGNPGHAIPYKSGIDSETYLGEPDFDRVDTIERNVGYQLRHDFGNGFEFRQNARYTNLDMTYQQIYLGAADPASSRAALAIYGHSKRFQIDNQLQYDGTYGPFESRTLLGADYGRDSNSERRLDGTAGGVLDDSKPVYCGTRCISFGAPVDTRTRLTTAGTYLQEQLTIDDRWILTLGGRYDHADTMSESSGIRDDAVDTNFSKRAGLTFKATSELSVYANYSESFQPLAASRSTFLGTPKPQEGTQYEIGAKYRPEGMDALFTLALFDLTQKNVAQWASDYSYQYQVGKVNVKGIEFESKVALTDRLNLTAGYSYWDARIKDDATTGLIGNRPELVPNHMATLWADYTIPGKGAIGDINVGMGARFVGNTFGDNANTLPLASRTVFDAAFNYKFKNGVALAVNATNIFDKEYVASIDDYSLAAYYGDRRAVRATLRYTW</sequence>
<organism evidence="19 20">
    <name type="scientific">Rhizobium rhododendri</name>
    <dbReference type="NCBI Taxonomy" id="2506430"/>
    <lineage>
        <taxon>Bacteria</taxon>
        <taxon>Pseudomonadati</taxon>
        <taxon>Pseudomonadota</taxon>
        <taxon>Alphaproteobacteria</taxon>
        <taxon>Hyphomicrobiales</taxon>
        <taxon>Rhizobiaceae</taxon>
        <taxon>Rhizobium/Agrobacterium group</taxon>
        <taxon>Rhizobium</taxon>
    </lineage>
</organism>
<evidence type="ECO:0000256" key="1">
    <source>
        <dbReference type="ARBA" id="ARBA00004571"/>
    </source>
</evidence>
<dbReference type="Gene3D" id="2.40.170.20">
    <property type="entry name" value="TonB-dependent receptor, beta-barrel domain"/>
    <property type="match status" value="1"/>
</dbReference>
<geneLocation type="plasmid" evidence="19 20">
    <name>unnamed1</name>
</geneLocation>
<evidence type="ECO:0000256" key="9">
    <source>
        <dbReference type="ARBA" id="ARBA00023065"/>
    </source>
</evidence>
<evidence type="ECO:0000256" key="16">
    <source>
        <dbReference type="SAM" id="SignalP"/>
    </source>
</evidence>
<dbReference type="PANTHER" id="PTHR32552:SF68">
    <property type="entry name" value="FERRICHROME OUTER MEMBRANE TRANSPORTER_PHAGE RECEPTOR"/>
    <property type="match status" value="1"/>
</dbReference>
<dbReference type="SUPFAM" id="SSF56935">
    <property type="entry name" value="Porins"/>
    <property type="match status" value="1"/>
</dbReference>
<evidence type="ECO:0000259" key="18">
    <source>
        <dbReference type="Pfam" id="PF07715"/>
    </source>
</evidence>
<evidence type="ECO:0000313" key="20">
    <source>
        <dbReference type="Proteomes" id="UP000318939"/>
    </source>
</evidence>
<dbReference type="InterPro" id="IPR010105">
    <property type="entry name" value="TonB_sidphr_rcpt"/>
</dbReference>
<keyword evidence="12 19" id="KW-0675">Receptor</keyword>
<evidence type="ECO:0000256" key="3">
    <source>
        <dbReference type="ARBA" id="ARBA00022448"/>
    </source>
</evidence>
<dbReference type="InterPro" id="IPR036942">
    <property type="entry name" value="Beta-barrel_TonB_sf"/>
</dbReference>
<dbReference type="PROSITE" id="PS52016">
    <property type="entry name" value="TONB_DEPENDENT_REC_3"/>
    <property type="match status" value="1"/>
</dbReference>
<evidence type="ECO:0000256" key="13">
    <source>
        <dbReference type="ARBA" id="ARBA00023237"/>
    </source>
</evidence>
<evidence type="ECO:0000256" key="11">
    <source>
        <dbReference type="ARBA" id="ARBA00023136"/>
    </source>
</evidence>
<keyword evidence="10 15" id="KW-0798">TonB box</keyword>
<proteinExistence type="inferred from homology"/>
<feature type="domain" description="TonB-dependent receptor-like beta-barrel" evidence="17">
    <location>
        <begin position="261"/>
        <end position="686"/>
    </location>
</feature>
<feature type="signal peptide" evidence="16">
    <location>
        <begin position="1"/>
        <end position="41"/>
    </location>
</feature>
<evidence type="ECO:0000256" key="5">
    <source>
        <dbReference type="ARBA" id="ARBA00022496"/>
    </source>
</evidence>
<dbReference type="Pfam" id="PF00593">
    <property type="entry name" value="TonB_dep_Rec_b-barrel"/>
    <property type="match status" value="1"/>
</dbReference>
<dbReference type="PANTHER" id="PTHR32552">
    <property type="entry name" value="FERRICHROME IRON RECEPTOR-RELATED"/>
    <property type="match status" value="1"/>
</dbReference>
<keyword evidence="3 14" id="KW-0813">Transport</keyword>
<dbReference type="Pfam" id="PF07715">
    <property type="entry name" value="Plug"/>
    <property type="match status" value="1"/>
</dbReference>
<keyword evidence="4 14" id="KW-1134">Transmembrane beta strand</keyword>
<accession>A0ABY8INP9</accession>
<evidence type="ECO:0000313" key="19">
    <source>
        <dbReference type="EMBL" id="WFS25362.1"/>
    </source>
</evidence>
<gene>
    <name evidence="19" type="ORF">PR018_24380</name>
</gene>
<feature type="domain" description="TonB-dependent receptor plug" evidence="18">
    <location>
        <begin position="85"/>
        <end position="189"/>
    </location>
</feature>
<evidence type="ECO:0000256" key="4">
    <source>
        <dbReference type="ARBA" id="ARBA00022452"/>
    </source>
</evidence>
<protein>
    <submittedName>
        <fullName evidence="19">TonB-dependent siderophore receptor</fullName>
    </submittedName>
</protein>
<evidence type="ECO:0000256" key="10">
    <source>
        <dbReference type="ARBA" id="ARBA00023077"/>
    </source>
</evidence>
<evidence type="ECO:0000256" key="12">
    <source>
        <dbReference type="ARBA" id="ARBA00023170"/>
    </source>
</evidence>
<keyword evidence="19" id="KW-0614">Plasmid</keyword>
<comment type="similarity">
    <text evidence="2 14 15">Belongs to the TonB-dependent receptor family.</text>
</comment>
<evidence type="ECO:0000259" key="17">
    <source>
        <dbReference type="Pfam" id="PF00593"/>
    </source>
</evidence>
<dbReference type="InterPro" id="IPR012910">
    <property type="entry name" value="Plug_dom"/>
</dbReference>
<dbReference type="EMBL" id="CP117268">
    <property type="protein sequence ID" value="WFS25362.1"/>
    <property type="molecule type" value="Genomic_DNA"/>
</dbReference>
<dbReference type="NCBIfam" id="TIGR01783">
    <property type="entry name" value="TonB-siderophor"/>
    <property type="match status" value="1"/>
</dbReference>
<reference evidence="19 20" key="1">
    <citation type="journal article" date="2019" name="Phytopathology">
        <title>A Novel Group of Rhizobium tumorigenes-Like Agrobacteria Associated with Crown Gall Disease of Rhododendron and Blueberry.</title>
        <authorList>
            <person name="Kuzmanovic N."/>
            <person name="Behrens P."/>
            <person name="Idczak E."/>
            <person name="Wagner S."/>
            <person name="Gotz M."/>
            <person name="Sproer C."/>
            <person name="Bunk B."/>
            <person name="Overmann J."/>
            <person name="Smalla K."/>
        </authorList>
    </citation>
    <scope>NUCLEOTIDE SEQUENCE [LARGE SCALE GENOMIC DNA]</scope>
    <source>
        <strain evidence="20">rho-6.2</strain>
    </source>
</reference>
<name>A0ABY8INP9_9HYPH</name>
<dbReference type="InterPro" id="IPR039426">
    <property type="entry name" value="TonB-dep_rcpt-like"/>
</dbReference>
<evidence type="ECO:0000256" key="6">
    <source>
        <dbReference type="ARBA" id="ARBA00022692"/>
    </source>
</evidence>
<keyword evidence="8" id="KW-0408">Iron</keyword>
<keyword evidence="13 14" id="KW-0998">Cell outer membrane</keyword>
<keyword evidence="6 14" id="KW-0812">Transmembrane</keyword>
<feature type="chain" id="PRO_5046841344" evidence="16">
    <location>
        <begin position="42"/>
        <end position="718"/>
    </location>
</feature>
<dbReference type="RefSeq" id="WP_244615491.1">
    <property type="nucleotide sequence ID" value="NZ_CP117268.1"/>
</dbReference>
<evidence type="ECO:0000256" key="8">
    <source>
        <dbReference type="ARBA" id="ARBA00023004"/>
    </source>
</evidence>
<keyword evidence="5" id="KW-0410">Iron transport</keyword>
<evidence type="ECO:0000256" key="15">
    <source>
        <dbReference type="RuleBase" id="RU003357"/>
    </source>
</evidence>
<comment type="subcellular location">
    <subcellularLocation>
        <location evidence="1 14">Cell outer membrane</location>
        <topology evidence="1 14">Multi-pass membrane protein</topology>
    </subcellularLocation>
</comment>
<dbReference type="InterPro" id="IPR037066">
    <property type="entry name" value="Plug_dom_sf"/>
</dbReference>
<dbReference type="CDD" id="cd01347">
    <property type="entry name" value="ligand_gated_channel"/>
    <property type="match status" value="1"/>
</dbReference>
<keyword evidence="9" id="KW-0406">Ion transport</keyword>
<dbReference type="Proteomes" id="UP000318939">
    <property type="component" value="Plasmid unnamed1"/>
</dbReference>
<keyword evidence="11 14" id="KW-0472">Membrane</keyword>
<evidence type="ECO:0000256" key="7">
    <source>
        <dbReference type="ARBA" id="ARBA00022729"/>
    </source>
</evidence>
<evidence type="ECO:0000256" key="14">
    <source>
        <dbReference type="PROSITE-ProRule" id="PRU01360"/>
    </source>
</evidence>
<keyword evidence="7 16" id="KW-0732">Signal</keyword>
<keyword evidence="20" id="KW-1185">Reference proteome</keyword>
<dbReference type="InterPro" id="IPR000531">
    <property type="entry name" value="Beta-barrel_TonB"/>
</dbReference>
<reference evidence="19 20" key="2">
    <citation type="journal article" date="2023" name="MicrobiologyOpen">
        <title>Genomics of the tumorigenes clade of the family Rhizobiaceae and description of Rhizobium rhododendri sp. nov.</title>
        <authorList>
            <person name="Kuzmanovic N."/>
            <person name="diCenzo G.C."/>
            <person name="Bunk B."/>
            <person name="Sproeer C."/>
            <person name="Fruehling A."/>
            <person name="Neumann-Schaal M."/>
            <person name="Overmann J."/>
            <person name="Smalla K."/>
        </authorList>
    </citation>
    <scope>NUCLEOTIDE SEQUENCE [LARGE SCALE GENOMIC DNA]</scope>
    <source>
        <strain evidence="20">rho-6.2</strain>
        <plasmid evidence="19 20">unnamed1</plasmid>
    </source>
</reference>
<evidence type="ECO:0000256" key="2">
    <source>
        <dbReference type="ARBA" id="ARBA00009810"/>
    </source>
</evidence>
<dbReference type="Gene3D" id="2.170.130.10">
    <property type="entry name" value="TonB-dependent receptor, plug domain"/>
    <property type="match status" value="1"/>
</dbReference>